<dbReference type="InterPro" id="IPR002347">
    <property type="entry name" value="SDR_fam"/>
</dbReference>
<dbReference type="PROSITE" id="PS00061">
    <property type="entry name" value="ADH_SHORT"/>
    <property type="match status" value="1"/>
</dbReference>
<reference evidence="4" key="1">
    <citation type="submission" date="2017-02" db="EMBL/GenBank/DDBJ databases">
        <authorList>
            <person name="Varghese N."/>
            <person name="Submissions S."/>
        </authorList>
    </citation>
    <scope>NUCLEOTIDE SEQUENCE [LARGE SCALE GENOMIC DNA]</scope>
    <source>
        <strain evidence="4">UM2</strain>
    </source>
</reference>
<dbReference type="NCBIfam" id="NF005559">
    <property type="entry name" value="PRK07231.1"/>
    <property type="match status" value="1"/>
</dbReference>
<keyword evidence="4" id="KW-1185">Reference proteome</keyword>
<keyword evidence="2" id="KW-0560">Oxidoreductase</keyword>
<gene>
    <name evidence="3" type="ORF">SAMN06295920_1203</name>
</gene>
<evidence type="ECO:0000313" key="3">
    <source>
        <dbReference type="EMBL" id="SKC11970.1"/>
    </source>
</evidence>
<protein>
    <submittedName>
        <fullName evidence="3">NAD(P)-dependent dehydrogenase, short-chain alcohol dehydrogenase family</fullName>
    </submittedName>
</protein>
<dbReference type="GO" id="GO:0016491">
    <property type="term" value="F:oxidoreductase activity"/>
    <property type="evidence" value="ECO:0007669"/>
    <property type="project" value="UniProtKB-KW"/>
</dbReference>
<evidence type="ECO:0000256" key="2">
    <source>
        <dbReference type="ARBA" id="ARBA00023002"/>
    </source>
</evidence>
<dbReference type="OrthoDB" id="9792355at2"/>
<evidence type="ECO:0000256" key="1">
    <source>
        <dbReference type="ARBA" id="ARBA00006484"/>
    </source>
</evidence>
<name>A0A1T5GUH2_9SPHN</name>
<sequence>MRGLSGKSYIVTGGGSGVGRATARRLAEFGCKVTIADRSEDTAREAVEMITKAGGVAHAIRTDLSLENEVKAMVDSAVNSYGRLDGAVNAAGTPQRGKATHELSTEEWDFCHGVNLRGLFFCNKYEILAMLQTGGGAIVNIASTLSSVAVANSAEYSASKAGVMGLVRGAALDYGTKGIRVNAVLPGLIDTPMLQTALNGDPNLEEALYAACPMKRMSQPEEQASAACFLLSDEASFITGAGLPVDGGMLAI</sequence>
<organism evidence="3 4">
    <name type="scientific">Rhizorhabdus histidinilytica</name>
    <dbReference type="NCBI Taxonomy" id="439228"/>
    <lineage>
        <taxon>Bacteria</taxon>
        <taxon>Pseudomonadati</taxon>
        <taxon>Pseudomonadota</taxon>
        <taxon>Alphaproteobacteria</taxon>
        <taxon>Sphingomonadales</taxon>
        <taxon>Sphingomonadaceae</taxon>
        <taxon>Rhizorhabdus</taxon>
    </lineage>
</organism>
<dbReference type="PRINTS" id="PR00081">
    <property type="entry name" value="GDHRDH"/>
</dbReference>
<dbReference type="AlphaFoldDB" id="A0A1T5GUH2"/>
<proteinExistence type="inferred from homology"/>
<dbReference type="PANTHER" id="PTHR24321">
    <property type="entry name" value="DEHYDROGENASES, SHORT CHAIN"/>
    <property type="match status" value="1"/>
</dbReference>
<accession>A0A1T5GUH2</accession>
<dbReference type="Proteomes" id="UP000189818">
    <property type="component" value="Unassembled WGS sequence"/>
</dbReference>
<dbReference type="Pfam" id="PF13561">
    <property type="entry name" value="adh_short_C2"/>
    <property type="match status" value="1"/>
</dbReference>
<dbReference type="InterPro" id="IPR036291">
    <property type="entry name" value="NAD(P)-bd_dom_sf"/>
</dbReference>
<dbReference type="PRINTS" id="PR00080">
    <property type="entry name" value="SDRFAMILY"/>
</dbReference>
<dbReference type="RefSeq" id="WP_079650910.1">
    <property type="nucleotide sequence ID" value="NZ_FUYM01000020.1"/>
</dbReference>
<dbReference type="EMBL" id="FUYM01000020">
    <property type="protein sequence ID" value="SKC11970.1"/>
    <property type="molecule type" value="Genomic_DNA"/>
</dbReference>
<dbReference type="CDD" id="cd05233">
    <property type="entry name" value="SDR_c"/>
    <property type="match status" value="1"/>
</dbReference>
<dbReference type="SUPFAM" id="SSF51735">
    <property type="entry name" value="NAD(P)-binding Rossmann-fold domains"/>
    <property type="match status" value="1"/>
</dbReference>
<evidence type="ECO:0000313" key="4">
    <source>
        <dbReference type="Proteomes" id="UP000189818"/>
    </source>
</evidence>
<dbReference type="Gene3D" id="3.40.50.720">
    <property type="entry name" value="NAD(P)-binding Rossmann-like Domain"/>
    <property type="match status" value="1"/>
</dbReference>
<dbReference type="PANTHER" id="PTHR24321:SF8">
    <property type="entry name" value="ESTRADIOL 17-BETA-DEHYDROGENASE 8-RELATED"/>
    <property type="match status" value="1"/>
</dbReference>
<dbReference type="FunFam" id="3.40.50.720:FF:000084">
    <property type="entry name" value="Short-chain dehydrogenase reductase"/>
    <property type="match status" value="1"/>
</dbReference>
<dbReference type="STRING" id="439228.SAMN06295920_1203"/>
<dbReference type="InterPro" id="IPR020904">
    <property type="entry name" value="Sc_DH/Rdtase_CS"/>
</dbReference>
<comment type="similarity">
    <text evidence="1">Belongs to the short-chain dehydrogenases/reductases (SDR) family.</text>
</comment>